<proteinExistence type="predicted"/>
<dbReference type="NCBIfam" id="TIGR01444">
    <property type="entry name" value="fkbM_fam"/>
    <property type="match status" value="1"/>
</dbReference>
<organism evidence="2 3">
    <name type="scientific">Halorarum halophilum</name>
    <dbReference type="NCBI Taxonomy" id="2743090"/>
    <lineage>
        <taxon>Archaea</taxon>
        <taxon>Methanobacteriati</taxon>
        <taxon>Methanobacteriota</taxon>
        <taxon>Stenosarchaea group</taxon>
        <taxon>Halobacteria</taxon>
        <taxon>Halobacteriales</taxon>
        <taxon>Haloferacaceae</taxon>
        <taxon>Halorarum</taxon>
    </lineage>
</organism>
<gene>
    <name evidence="2" type="ORF">HUG10_17470</name>
</gene>
<dbReference type="AlphaFoldDB" id="A0A7D5L312"/>
<feature type="domain" description="Methyltransferase FkbM" evidence="1">
    <location>
        <begin position="46"/>
        <end position="204"/>
    </location>
</feature>
<dbReference type="GO" id="GO:0008168">
    <property type="term" value="F:methyltransferase activity"/>
    <property type="evidence" value="ECO:0007669"/>
    <property type="project" value="UniProtKB-KW"/>
</dbReference>
<name>A0A7D5L312_9EURY</name>
<dbReference type="PANTHER" id="PTHR34203">
    <property type="entry name" value="METHYLTRANSFERASE, FKBM FAMILY PROTEIN"/>
    <property type="match status" value="1"/>
</dbReference>
<evidence type="ECO:0000313" key="2">
    <source>
        <dbReference type="EMBL" id="QLG29563.1"/>
    </source>
</evidence>
<dbReference type="EMBL" id="CP058529">
    <property type="protein sequence ID" value="QLG29563.1"/>
    <property type="molecule type" value="Genomic_DNA"/>
</dbReference>
<dbReference type="InterPro" id="IPR029063">
    <property type="entry name" value="SAM-dependent_MTases_sf"/>
</dbReference>
<protein>
    <submittedName>
        <fullName evidence="2">FkbM family methyltransferase</fullName>
    </submittedName>
</protein>
<dbReference type="InterPro" id="IPR052514">
    <property type="entry name" value="SAM-dependent_MTase"/>
</dbReference>
<dbReference type="KEGG" id="halg:HUG10_17470"/>
<dbReference type="Pfam" id="PF05050">
    <property type="entry name" value="Methyltransf_21"/>
    <property type="match status" value="1"/>
</dbReference>
<evidence type="ECO:0000259" key="1">
    <source>
        <dbReference type="Pfam" id="PF05050"/>
    </source>
</evidence>
<keyword evidence="2" id="KW-0489">Methyltransferase</keyword>
<dbReference type="GO" id="GO:0032259">
    <property type="term" value="P:methylation"/>
    <property type="evidence" value="ECO:0007669"/>
    <property type="project" value="UniProtKB-KW"/>
</dbReference>
<sequence>MQVGDTTARFGVSTRSERRRVRRLGGERFVLEAFLEDLTGTETVWDVGACVGTYACFAAQKLPEGRVIAFEPEPTNRVRLRVNLRANAPPERWQIVPAALSDRDGTATLASEFVEPGGGHHYLSDGAGRPVEARRGESIASRGYPSPDVLKLDVQGAELDALHGMGDALDGVDVIYAELHTRKSGRYGTTVEEVEEYLRKAGYSVEHLGEPTTGRPGVYFVRAYR</sequence>
<dbReference type="Proteomes" id="UP000509750">
    <property type="component" value="Chromosome"/>
</dbReference>
<dbReference type="OrthoDB" id="275825at2157"/>
<dbReference type="PANTHER" id="PTHR34203:SF15">
    <property type="entry name" value="SLL1173 PROTEIN"/>
    <property type="match status" value="1"/>
</dbReference>
<dbReference type="InterPro" id="IPR006342">
    <property type="entry name" value="FkbM_mtfrase"/>
</dbReference>
<evidence type="ECO:0000313" key="3">
    <source>
        <dbReference type="Proteomes" id="UP000509750"/>
    </source>
</evidence>
<dbReference type="SUPFAM" id="SSF53335">
    <property type="entry name" value="S-adenosyl-L-methionine-dependent methyltransferases"/>
    <property type="match status" value="1"/>
</dbReference>
<reference evidence="2 3" key="1">
    <citation type="submission" date="2020-07" db="EMBL/GenBank/DDBJ databases">
        <title>Gai3-2, isolated from salt lake.</title>
        <authorList>
            <person name="Cui H."/>
            <person name="Shi X."/>
        </authorList>
    </citation>
    <scope>NUCLEOTIDE SEQUENCE [LARGE SCALE GENOMIC DNA]</scope>
    <source>
        <strain evidence="2 3">Gai3-2</strain>
    </source>
</reference>
<dbReference type="Gene3D" id="3.40.50.150">
    <property type="entry name" value="Vaccinia Virus protein VP39"/>
    <property type="match status" value="1"/>
</dbReference>
<accession>A0A7D5L312</accession>
<keyword evidence="3" id="KW-1185">Reference proteome</keyword>
<keyword evidence="2" id="KW-0808">Transferase</keyword>